<proteinExistence type="predicted"/>
<sequence length="192" mass="21657">LKPEADLPVLPTPSPKPTSPTPDDPEKCACKKNDKPKLSEADAEIQISFEDHLHNYVYINLLAVAVIGGFMYYQKKVKSVPDLKLIATVNPDYVSMQYTPDEWEMPRDNITQLKELGQGSFGMVYEGTITLQAAAENRSEDATTLLRRDEEALSIDDEHDADENFLMERPPESSTNNKWKFISKEEATTFTT</sequence>
<dbReference type="VEuPathDB" id="VectorBase:LLOJ004386"/>
<feature type="transmembrane region" description="Helical" evidence="2">
    <location>
        <begin position="56"/>
        <end position="73"/>
    </location>
</feature>
<keyword evidence="2" id="KW-0472">Membrane</keyword>
<reference evidence="3" key="1">
    <citation type="submission" date="2020-05" db="UniProtKB">
        <authorList>
            <consortium name="EnsemblMetazoa"/>
        </authorList>
    </citation>
    <scope>IDENTIFICATION</scope>
    <source>
        <strain evidence="3">Jacobina</strain>
    </source>
</reference>
<accession>A0A1B0CIV3</accession>
<feature type="compositionally biased region" description="Basic and acidic residues" evidence="1">
    <location>
        <begin position="24"/>
        <end position="33"/>
    </location>
</feature>
<name>A0A1B0CIV3_LUTLO</name>
<dbReference type="EMBL" id="AJWK01013792">
    <property type="status" value="NOT_ANNOTATED_CDS"/>
    <property type="molecule type" value="Genomic_DNA"/>
</dbReference>
<evidence type="ECO:0000256" key="1">
    <source>
        <dbReference type="SAM" id="MobiDB-lite"/>
    </source>
</evidence>
<evidence type="ECO:0000256" key="2">
    <source>
        <dbReference type="SAM" id="Phobius"/>
    </source>
</evidence>
<keyword evidence="2" id="KW-0812">Transmembrane</keyword>
<organism evidence="3 4">
    <name type="scientific">Lutzomyia longipalpis</name>
    <name type="common">Sand fly</name>
    <dbReference type="NCBI Taxonomy" id="7200"/>
    <lineage>
        <taxon>Eukaryota</taxon>
        <taxon>Metazoa</taxon>
        <taxon>Ecdysozoa</taxon>
        <taxon>Arthropoda</taxon>
        <taxon>Hexapoda</taxon>
        <taxon>Insecta</taxon>
        <taxon>Pterygota</taxon>
        <taxon>Neoptera</taxon>
        <taxon>Endopterygota</taxon>
        <taxon>Diptera</taxon>
        <taxon>Nematocera</taxon>
        <taxon>Psychodoidea</taxon>
        <taxon>Psychodidae</taxon>
        <taxon>Lutzomyia</taxon>
        <taxon>Lutzomyia</taxon>
    </lineage>
</organism>
<evidence type="ECO:0000313" key="3">
    <source>
        <dbReference type="EnsemblMetazoa" id="LLOJ004386-PA"/>
    </source>
</evidence>
<dbReference type="Gene3D" id="3.30.200.20">
    <property type="entry name" value="Phosphorylase Kinase, domain 1"/>
    <property type="match status" value="1"/>
</dbReference>
<dbReference type="VEuPathDB" id="VectorBase:LLONM1_009708"/>
<keyword evidence="4" id="KW-1185">Reference proteome</keyword>
<feature type="compositionally biased region" description="Pro residues" evidence="1">
    <location>
        <begin position="10"/>
        <end position="22"/>
    </location>
</feature>
<dbReference type="EMBL" id="AJWK01013793">
    <property type="status" value="NOT_ANNOTATED_CDS"/>
    <property type="molecule type" value="Genomic_DNA"/>
</dbReference>
<dbReference type="InterPro" id="IPR011009">
    <property type="entry name" value="Kinase-like_dom_sf"/>
</dbReference>
<feature type="region of interest" description="Disordered" evidence="1">
    <location>
        <begin position="1"/>
        <end position="33"/>
    </location>
</feature>
<dbReference type="SUPFAM" id="SSF56112">
    <property type="entry name" value="Protein kinase-like (PK-like)"/>
    <property type="match status" value="1"/>
</dbReference>
<protein>
    <submittedName>
        <fullName evidence="3">Uncharacterized protein</fullName>
    </submittedName>
</protein>
<keyword evidence="2" id="KW-1133">Transmembrane helix</keyword>
<evidence type="ECO:0000313" key="4">
    <source>
        <dbReference type="Proteomes" id="UP000092461"/>
    </source>
</evidence>
<dbReference type="AlphaFoldDB" id="A0A1B0CIV3"/>
<dbReference type="Proteomes" id="UP000092461">
    <property type="component" value="Unassembled WGS sequence"/>
</dbReference>
<dbReference type="EnsemblMetazoa" id="LLOJ004386-RA">
    <property type="protein sequence ID" value="LLOJ004386-PA"/>
    <property type="gene ID" value="LLOJ004386"/>
</dbReference>